<evidence type="ECO:0000256" key="1">
    <source>
        <dbReference type="SAM" id="MobiDB-lite"/>
    </source>
</evidence>
<sequence length="104" mass="11885">MAKQQKKQDAKPMAPVEKLGLRISEMINSPKAQDLRRVTIHRLDTDPDDAWEQVMELLSETDGVDMVFNDDGTVTLKWEEQEGSDDQVESQSEDMATYQVKGRM</sequence>
<name>A0A367M2I6_PSEAI</name>
<dbReference type="AlphaFoldDB" id="A0A367M2I6"/>
<gene>
    <name evidence="2" type="ORF">DT376_28395</name>
</gene>
<protein>
    <submittedName>
        <fullName evidence="2">DUF1654 domain-containing protein</fullName>
    </submittedName>
</protein>
<feature type="compositionally biased region" description="Acidic residues" evidence="1">
    <location>
        <begin position="81"/>
        <end position="92"/>
    </location>
</feature>
<evidence type="ECO:0000313" key="2">
    <source>
        <dbReference type="EMBL" id="RCI71569.1"/>
    </source>
</evidence>
<dbReference type="RefSeq" id="WP_114064737.1">
    <property type="nucleotide sequence ID" value="NZ_JAIPVN010000003.1"/>
</dbReference>
<feature type="region of interest" description="Disordered" evidence="1">
    <location>
        <begin position="81"/>
        <end position="104"/>
    </location>
</feature>
<dbReference type="EMBL" id="QORE01001337">
    <property type="protein sequence ID" value="RCI71569.1"/>
    <property type="molecule type" value="Genomic_DNA"/>
</dbReference>
<accession>A0A367M2I6</accession>
<evidence type="ECO:0000313" key="3">
    <source>
        <dbReference type="Proteomes" id="UP000253594"/>
    </source>
</evidence>
<dbReference type="InterPro" id="IPR012449">
    <property type="entry name" value="Phage_F116_Orf28"/>
</dbReference>
<dbReference type="Pfam" id="PF07867">
    <property type="entry name" value="DUF1654"/>
    <property type="match status" value="1"/>
</dbReference>
<comment type="caution">
    <text evidence="2">The sequence shown here is derived from an EMBL/GenBank/DDBJ whole genome shotgun (WGS) entry which is preliminary data.</text>
</comment>
<reference evidence="2 3" key="1">
    <citation type="submission" date="2018-07" db="EMBL/GenBank/DDBJ databases">
        <title>Mechanisms of high-level aminoglycoside resistance among Gram-negative pathogens in Brazil.</title>
        <authorList>
            <person name="Ballaben A.S."/>
            <person name="Darini A.L.C."/>
            <person name="Doi Y."/>
        </authorList>
    </citation>
    <scope>NUCLEOTIDE SEQUENCE [LARGE SCALE GENOMIC DNA]</scope>
    <source>
        <strain evidence="2 3">B2-305</strain>
    </source>
</reference>
<proteinExistence type="predicted"/>
<dbReference type="Proteomes" id="UP000253594">
    <property type="component" value="Unassembled WGS sequence"/>
</dbReference>
<organism evidence="2 3">
    <name type="scientific">Pseudomonas aeruginosa</name>
    <dbReference type="NCBI Taxonomy" id="287"/>
    <lineage>
        <taxon>Bacteria</taxon>
        <taxon>Pseudomonadati</taxon>
        <taxon>Pseudomonadota</taxon>
        <taxon>Gammaproteobacteria</taxon>
        <taxon>Pseudomonadales</taxon>
        <taxon>Pseudomonadaceae</taxon>
        <taxon>Pseudomonas</taxon>
    </lineage>
</organism>